<dbReference type="EMBL" id="JABCRI010000016">
    <property type="protein sequence ID" value="KAF8392658.1"/>
    <property type="molecule type" value="Genomic_DNA"/>
</dbReference>
<evidence type="ECO:0000313" key="4">
    <source>
        <dbReference type="Proteomes" id="UP000655225"/>
    </source>
</evidence>
<gene>
    <name evidence="3" type="ORF">HHK36_023007</name>
</gene>
<keyword evidence="4" id="KW-1185">Reference proteome</keyword>
<evidence type="ECO:0000256" key="1">
    <source>
        <dbReference type="ARBA" id="ARBA00007626"/>
    </source>
</evidence>
<dbReference type="InterPro" id="IPR011990">
    <property type="entry name" value="TPR-like_helical_dom_sf"/>
</dbReference>
<evidence type="ECO:0000256" key="2">
    <source>
        <dbReference type="ARBA" id="ARBA00022737"/>
    </source>
</evidence>
<dbReference type="AlphaFoldDB" id="A0A835D6K8"/>
<dbReference type="OrthoDB" id="1706076at2759"/>
<dbReference type="InterPro" id="IPR002885">
    <property type="entry name" value="PPR_rpt"/>
</dbReference>
<dbReference type="Pfam" id="PF13812">
    <property type="entry name" value="PPR_3"/>
    <property type="match status" value="1"/>
</dbReference>
<accession>A0A835D6K8</accession>
<sequence length="194" mass="21991">MIDKGLKPDIVVHDTLPGGLLKGKKRSEAIKLSELMKAKGLSPNVRSYIILIRKKDGKVYGVLKEMKEKGCPFDGRNYNALIKLLTNQQDDVFGRKCVERGVALMIILVLFSLEDLRGRENRKRSGKYTQEMIEEGTKAPKLHNNKFASDFSGAGKPDILKELAQKMKISGKFGVSNVFARWFEMMNKRVGRRF</sequence>
<protein>
    <recommendedName>
        <fullName evidence="5">Pentatricopeptide repeat-containing protein</fullName>
    </recommendedName>
</protein>
<keyword evidence="2" id="KW-0677">Repeat</keyword>
<name>A0A835D6K8_TETSI</name>
<comment type="similarity">
    <text evidence="1">Belongs to the PPR family. P subfamily.</text>
</comment>
<organism evidence="3 4">
    <name type="scientific">Tetracentron sinense</name>
    <name type="common">Spur-leaf</name>
    <dbReference type="NCBI Taxonomy" id="13715"/>
    <lineage>
        <taxon>Eukaryota</taxon>
        <taxon>Viridiplantae</taxon>
        <taxon>Streptophyta</taxon>
        <taxon>Embryophyta</taxon>
        <taxon>Tracheophyta</taxon>
        <taxon>Spermatophyta</taxon>
        <taxon>Magnoliopsida</taxon>
        <taxon>Trochodendrales</taxon>
        <taxon>Trochodendraceae</taxon>
        <taxon>Tetracentron</taxon>
    </lineage>
</organism>
<reference evidence="3 4" key="1">
    <citation type="submission" date="2020-04" db="EMBL/GenBank/DDBJ databases">
        <title>Plant Genome Project.</title>
        <authorList>
            <person name="Zhang R.-G."/>
        </authorList>
    </citation>
    <scope>NUCLEOTIDE SEQUENCE [LARGE SCALE GENOMIC DNA]</scope>
    <source>
        <strain evidence="3">YNK0</strain>
        <tissue evidence="3">Leaf</tissue>
    </source>
</reference>
<proteinExistence type="inferred from homology"/>
<evidence type="ECO:0008006" key="5">
    <source>
        <dbReference type="Google" id="ProtNLM"/>
    </source>
</evidence>
<dbReference type="Proteomes" id="UP000655225">
    <property type="component" value="Unassembled WGS sequence"/>
</dbReference>
<dbReference type="Gene3D" id="1.25.40.10">
    <property type="entry name" value="Tetratricopeptide repeat domain"/>
    <property type="match status" value="1"/>
</dbReference>
<comment type="caution">
    <text evidence="3">The sequence shown here is derived from an EMBL/GenBank/DDBJ whole genome shotgun (WGS) entry which is preliminary data.</text>
</comment>
<evidence type="ECO:0000313" key="3">
    <source>
        <dbReference type="EMBL" id="KAF8392658.1"/>
    </source>
</evidence>
<dbReference type="PANTHER" id="PTHR47941">
    <property type="entry name" value="PENTATRICOPEPTIDE REPEAT-CONTAINING PROTEIN 3, MITOCHONDRIAL"/>
    <property type="match status" value="1"/>
</dbReference>